<accession>A0A815FW77</accession>
<proteinExistence type="predicted"/>
<feature type="region of interest" description="Disordered" evidence="1">
    <location>
        <begin position="361"/>
        <end position="400"/>
    </location>
</feature>
<evidence type="ECO:0000256" key="1">
    <source>
        <dbReference type="SAM" id="MobiDB-lite"/>
    </source>
</evidence>
<dbReference type="Proteomes" id="UP000663870">
    <property type="component" value="Unassembled WGS sequence"/>
</dbReference>
<sequence>MSDYQNQLEEKKRHLRNRWTSRIEETIMKFVQDYKIILYQIPIEKEIIRIEYDFFDRLSELEFYSENSNVYQKQLFQYLTQKKFDMEKSKLELALLKQRITHNHLPTSFDKLEISIPTPIHTIMDMETAQSLKGRYDKILQRTKVDMMQVYVEAAEFRANQYRLQFNNAMNKLKENESTHLSDRILTKVMFDIMIKQGEITDSGEDVEQDIDRCDDIFHEYGDDIDEDEDKNIEFDNLQRTIIEKKDESNENDHTKSIIPNDELHDNDSSGIFLDFTVDKDELCQKPSQLAASRKIILFMARERKQNSTFDEIDKLLADEEFCRAVEALNDDADITVHSSTQTTPDPLNTAFIEETNLNEHQQSNLSQQQSSLSQQQSNLSEQQSSLSEQQKSLPQQQSQTINDASAILRELAEITTEHEHERIDQPLPTTTAAGNLVEIVDLSPSTSRTIDLRTPTSTTIDLSTPAPITIDLDSPQIPSNTNTTDSPLHLSPK</sequence>
<reference evidence="2" key="1">
    <citation type="submission" date="2021-02" db="EMBL/GenBank/DDBJ databases">
        <authorList>
            <person name="Nowell W R."/>
        </authorList>
    </citation>
    <scope>NUCLEOTIDE SEQUENCE</scope>
</reference>
<feature type="compositionally biased region" description="Low complexity" evidence="1">
    <location>
        <begin position="362"/>
        <end position="400"/>
    </location>
</feature>
<keyword evidence="5" id="KW-1185">Reference proteome</keyword>
<dbReference type="EMBL" id="CAJNOL010004607">
    <property type="protein sequence ID" value="CAF1591472.1"/>
    <property type="molecule type" value="Genomic_DNA"/>
</dbReference>
<name>A0A815FW77_9BILA</name>
<dbReference type="AlphaFoldDB" id="A0A815FW77"/>
<dbReference type="EMBL" id="CAJNOH010003285">
    <property type="protein sequence ID" value="CAF1330695.1"/>
    <property type="molecule type" value="Genomic_DNA"/>
</dbReference>
<evidence type="ECO:0000313" key="4">
    <source>
        <dbReference type="Proteomes" id="UP000663854"/>
    </source>
</evidence>
<gene>
    <name evidence="3" type="ORF">JXQ802_LOCUS47289</name>
    <name evidence="2" type="ORF">PYM288_LOCUS31394</name>
</gene>
<evidence type="ECO:0000313" key="2">
    <source>
        <dbReference type="EMBL" id="CAF1330695.1"/>
    </source>
</evidence>
<comment type="caution">
    <text evidence="2">The sequence shown here is derived from an EMBL/GenBank/DDBJ whole genome shotgun (WGS) entry which is preliminary data.</text>
</comment>
<feature type="compositionally biased region" description="Polar residues" evidence="1">
    <location>
        <begin position="477"/>
        <end position="487"/>
    </location>
</feature>
<organism evidence="2 4">
    <name type="scientific">Rotaria sordida</name>
    <dbReference type="NCBI Taxonomy" id="392033"/>
    <lineage>
        <taxon>Eukaryota</taxon>
        <taxon>Metazoa</taxon>
        <taxon>Spiralia</taxon>
        <taxon>Gnathifera</taxon>
        <taxon>Rotifera</taxon>
        <taxon>Eurotatoria</taxon>
        <taxon>Bdelloidea</taxon>
        <taxon>Philodinida</taxon>
        <taxon>Philodinidae</taxon>
        <taxon>Rotaria</taxon>
    </lineage>
</organism>
<protein>
    <submittedName>
        <fullName evidence="2">Uncharacterized protein</fullName>
    </submittedName>
</protein>
<evidence type="ECO:0000313" key="3">
    <source>
        <dbReference type="EMBL" id="CAF1591472.1"/>
    </source>
</evidence>
<evidence type="ECO:0000313" key="5">
    <source>
        <dbReference type="Proteomes" id="UP000663870"/>
    </source>
</evidence>
<feature type="region of interest" description="Disordered" evidence="1">
    <location>
        <begin position="458"/>
        <end position="494"/>
    </location>
</feature>
<dbReference type="Proteomes" id="UP000663854">
    <property type="component" value="Unassembled WGS sequence"/>
</dbReference>